<dbReference type="GeneID" id="9684901"/>
<gene>
    <name evidence="8" type="ORF">MICPUCDRAFT_40168</name>
</gene>
<dbReference type="EMBL" id="GG663740">
    <property type="protein sequence ID" value="EEH56593.1"/>
    <property type="molecule type" value="Genomic_DNA"/>
</dbReference>
<keyword evidence="4" id="KW-0804">Transcription</keyword>
<feature type="region of interest" description="Disordered" evidence="6">
    <location>
        <begin position="1"/>
        <end position="78"/>
    </location>
</feature>
<keyword evidence="3" id="KW-0238">DNA-binding</keyword>
<comment type="subcellular location">
    <subcellularLocation>
        <location evidence="1">Nucleus</location>
    </subcellularLocation>
</comment>
<dbReference type="Proteomes" id="UP000001876">
    <property type="component" value="Unassembled WGS sequence"/>
</dbReference>
<feature type="domain" description="AP2/ERF" evidence="7">
    <location>
        <begin position="350"/>
        <end position="411"/>
    </location>
</feature>
<dbReference type="GO" id="GO:0003677">
    <property type="term" value="F:DNA binding"/>
    <property type="evidence" value="ECO:0007669"/>
    <property type="project" value="UniProtKB-KW"/>
</dbReference>
<evidence type="ECO:0000313" key="9">
    <source>
        <dbReference type="Proteomes" id="UP000001876"/>
    </source>
</evidence>
<evidence type="ECO:0000256" key="6">
    <source>
        <dbReference type="SAM" id="MobiDB-lite"/>
    </source>
</evidence>
<evidence type="ECO:0000256" key="2">
    <source>
        <dbReference type="ARBA" id="ARBA00023015"/>
    </source>
</evidence>
<keyword evidence="9" id="KW-1185">Reference proteome</keyword>
<protein>
    <submittedName>
        <fullName evidence="8">Predicted protein</fullName>
    </submittedName>
</protein>
<proteinExistence type="predicted"/>
<dbReference type="KEGG" id="mpp:MICPUCDRAFT_40168"/>
<dbReference type="Gene3D" id="3.30.730.10">
    <property type="entry name" value="AP2/ERF domain"/>
    <property type="match status" value="1"/>
</dbReference>
<dbReference type="InterPro" id="IPR016177">
    <property type="entry name" value="DNA-bd_dom_sf"/>
</dbReference>
<evidence type="ECO:0000259" key="7">
    <source>
        <dbReference type="PROSITE" id="PS51032"/>
    </source>
</evidence>
<accession>C1MUA3</accession>
<organism evidence="9">
    <name type="scientific">Micromonas pusilla (strain CCMP1545)</name>
    <name type="common">Picoplanktonic green alga</name>
    <dbReference type="NCBI Taxonomy" id="564608"/>
    <lineage>
        <taxon>Eukaryota</taxon>
        <taxon>Viridiplantae</taxon>
        <taxon>Chlorophyta</taxon>
        <taxon>Mamiellophyceae</taxon>
        <taxon>Mamiellales</taxon>
        <taxon>Mamiellaceae</taxon>
        <taxon>Micromonas</taxon>
    </lineage>
</organism>
<evidence type="ECO:0000256" key="1">
    <source>
        <dbReference type="ARBA" id="ARBA00004123"/>
    </source>
</evidence>
<dbReference type="GO" id="GO:0003700">
    <property type="term" value="F:DNA-binding transcription factor activity"/>
    <property type="evidence" value="ECO:0007669"/>
    <property type="project" value="InterPro"/>
</dbReference>
<dbReference type="SMART" id="SM00380">
    <property type="entry name" value="AP2"/>
    <property type="match status" value="1"/>
</dbReference>
<evidence type="ECO:0000256" key="4">
    <source>
        <dbReference type="ARBA" id="ARBA00023163"/>
    </source>
</evidence>
<dbReference type="STRING" id="564608.C1MUA3"/>
<dbReference type="AlphaFoldDB" id="C1MUA3"/>
<feature type="compositionally biased region" description="Low complexity" evidence="6">
    <location>
        <begin position="62"/>
        <end position="76"/>
    </location>
</feature>
<feature type="region of interest" description="Disordered" evidence="6">
    <location>
        <begin position="209"/>
        <end position="294"/>
    </location>
</feature>
<dbReference type="RefSeq" id="XP_003059461.1">
    <property type="nucleotide sequence ID" value="XM_003059415.1"/>
</dbReference>
<evidence type="ECO:0000256" key="3">
    <source>
        <dbReference type="ARBA" id="ARBA00023125"/>
    </source>
</evidence>
<evidence type="ECO:0000313" key="8">
    <source>
        <dbReference type="EMBL" id="EEH56593.1"/>
    </source>
</evidence>
<dbReference type="PROSITE" id="PS51032">
    <property type="entry name" value="AP2_ERF"/>
    <property type="match status" value="1"/>
</dbReference>
<evidence type="ECO:0000256" key="5">
    <source>
        <dbReference type="ARBA" id="ARBA00023242"/>
    </source>
</evidence>
<sequence>MDDDASPPRARLGHLRGRGRRATAAATEADVATRDGSDCSESAGGGVDRTCGVLAPPPPPSSATTTTTTTTSPTTTMQAWERERELEQTRSWRALLEADDLFDDGAGCGARVAVARAARYAPSHQTHQTHPHVAHHHPYAHFGGEYAGGGGAQREGVARGVVSQLRRSHTVSGYGPSVGLGFGFDRTPPDLSAAAAAAAAASAAVEMQREGARHGANGRLRVARVGRSPPRGSLVDRLRASAERDPPPRLRGADGAPRDERDRSRDAAPVGRGARLPPHLRRTQSQPARVSDGRAFCSPTSVAIARDGAGAGAGADARGGFEVTFPASEEAAAAAAAAAAAQASDPRPFGYLGVTRPLWTTRWEANLVDPASAETVFLGNFSEKESAARAYDAAAMKARSTVYTGPHTTASAW</sequence>
<dbReference type="SUPFAM" id="SSF54171">
    <property type="entry name" value="DNA-binding domain"/>
    <property type="match status" value="1"/>
</dbReference>
<name>C1MUA3_MICPC</name>
<reference evidence="8 9" key="1">
    <citation type="journal article" date="2009" name="Science">
        <title>Green evolution and dynamic adaptations revealed by genomes of the marine picoeukaryotes Micromonas.</title>
        <authorList>
            <person name="Worden A.Z."/>
            <person name="Lee J.H."/>
            <person name="Mock T."/>
            <person name="Rouze P."/>
            <person name="Simmons M.P."/>
            <person name="Aerts A.L."/>
            <person name="Allen A.E."/>
            <person name="Cuvelier M.L."/>
            <person name="Derelle E."/>
            <person name="Everett M.V."/>
            <person name="Foulon E."/>
            <person name="Grimwood J."/>
            <person name="Gundlach H."/>
            <person name="Henrissat B."/>
            <person name="Napoli C."/>
            <person name="McDonald S.M."/>
            <person name="Parker M.S."/>
            <person name="Rombauts S."/>
            <person name="Salamov A."/>
            <person name="Von Dassow P."/>
            <person name="Badger J.H."/>
            <person name="Coutinho P.M."/>
            <person name="Demir E."/>
            <person name="Dubchak I."/>
            <person name="Gentemann C."/>
            <person name="Eikrem W."/>
            <person name="Gready J.E."/>
            <person name="John U."/>
            <person name="Lanier W."/>
            <person name="Lindquist E.A."/>
            <person name="Lucas S."/>
            <person name="Mayer K.F."/>
            <person name="Moreau H."/>
            <person name="Not F."/>
            <person name="Otillar R."/>
            <person name="Panaud O."/>
            <person name="Pangilinan J."/>
            <person name="Paulsen I."/>
            <person name="Piegu B."/>
            <person name="Poliakov A."/>
            <person name="Robbens S."/>
            <person name="Schmutz J."/>
            <person name="Toulza E."/>
            <person name="Wyss T."/>
            <person name="Zelensky A."/>
            <person name="Zhou K."/>
            <person name="Armbrust E.V."/>
            <person name="Bhattacharya D."/>
            <person name="Goodenough U.W."/>
            <person name="Van de Peer Y."/>
            <person name="Grigoriev I.V."/>
        </authorList>
    </citation>
    <scope>NUCLEOTIDE SEQUENCE [LARGE SCALE GENOMIC DNA]</scope>
    <source>
        <strain evidence="8 9">CCMP1545</strain>
    </source>
</reference>
<keyword evidence="2" id="KW-0805">Transcription regulation</keyword>
<feature type="compositionally biased region" description="Basic and acidic residues" evidence="6">
    <location>
        <begin position="234"/>
        <end position="266"/>
    </location>
</feature>
<dbReference type="InterPro" id="IPR036955">
    <property type="entry name" value="AP2/ERF_dom_sf"/>
</dbReference>
<keyword evidence="5" id="KW-0539">Nucleus</keyword>
<dbReference type="InterPro" id="IPR001471">
    <property type="entry name" value="AP2/ERF_dom"/>
</dbReference>
<dbReference type="GO" id="GO:0005634">
    <property type="term" value="C:nucleus"/>
    <property type="evidence" value="ECO:0007669"/>
    <property type="project" value="UniProtKB-SubCell"/>
</dbReference>
<feature type="compositionally biased region" description="Basic residues" evidence="6">
    <location>
        <begin position="11"/>
        <end position="21"/>
    </location>
</feature>